<accession>A0A0B6YPM6</accession>
<sequence>KRGRPRETMKETLQREVRYVGLSSMEEIERVAQDRAVWRNFWHLYVPYNGMRRI</sequence>
<protein>
    <submittedName>
        <fullName evidence="1">Uncharacterized protein</fullName>
    </submittedName>
</protein>
<name>A0A0B6YPM6_9EUPU</name>
<gene>
    <name evidence="1" type="primary">ORF32368</name>
</gene>
<feature type="non-terminal residue" evidence="1">
    <location>
        <position position="1"/>
    </location>
</feature>
<proteinExistence type="predicted"/>
<organism evidence="1">
    <name type="scientific">Arion vulgaris</name>
    <dbReference type="NCBI Taxonomy" id="1028688"/>
    <lineage>
        <taxon>Eukaryota</taxon>
        <taxon>Metazoa</taxon>
        <taxon>Spiralia</taxon>
        <taxon>Lophotrochozoa</taxon>
        <taxon>Mollusca</taxon>
        <taxon>Gastropoda</taxon>
        <taxon>Heterobranchia</taxon>
        <taxon>Euthyneura</taxon>
        <taxon>Panpulmonata</taxon>
        <taxon>Eupulmonata</taxon>
        <taxon>Stylommatophora</taxon>
        <taxon>Helicina</taxon>
        <taxon>Arionoidea</taxon>
        <taxon>Arionidae</taxon>
        <taxon>Arion</taxon>
    </lineage>
</organism>
<reference evidence="1" key="1">
    <citation type="submission" date="2014-12" db="EMBL/GenBank/DDBJ databases">
        <title>Insight into the proteome of Arion vulgaris.</title>
        <authorList>
            <person name="Aradska J."/>
            <person name="Bulat T."/>
            <person name="Smidak R."/>
            <person name="Sarate P."/>
            <person name="Gangsoo J."/>
            <person name="Sialana F."/>
            <person name="Bilban M."/>
            <person name="Lubec G."/>
        </authorList>
    </citation>
    <scope>NUCLEOTIDE SEQUENCE</scope>
    <source>
        <tissue evidence="1">Skin</tissue>
    </source>
</reference>
<evidence type="ECO:0000313" key="1">
    <source>
        <dbReference type="EMBL" id="CEK58219.1"/>
    </source>
</evidence>
<dbReference type="EMBL" id="HACG01011354">
    <property type="protein sequence ID" value="CEK58219.1"/>
    <property type="molecule type" value="Transcribed_RNA"/>
</dbReference>
<dbReference type="AlphaFoldDB" id="A0A0B6YPM6"/>